<feature type="domain" description="Gamma-Tubulin ring complex non-core subunit mod21 N-terminal" evidence="8">
    <location>
        <begin position="66"/>
        <end position="156"/>
    </location>
</feature>
<evidence type="ECO:0000259" key="8">
    <source>
        <dbReference type="Pfam" id="PF14609"/>
    </source>
</evidence>
<dbReference type="InterPro" id="IPR040457">
    <property type="entry name" value="GCP_C"/>
</dbReference>
<dbReference type="InterPro" id="IPR032797">
    <property type="entry name" value="Mod21_N"/>
</dbReference>
<dbReference type="InterPro" id="IPR042241">
    <property type="entry name" value="GCP_C_sf"/>
</dbReference>
<keyword evidence="11" id="KW-1185">Reference proteome</keyword>
<dbReference type="GO" id="GO:0051011">
    <property type="term" value="F:microtubule minus-end binding"/>
    <property type="evidence" value="ECO:0007669"/>
    <property type="project" value="TreeGrafter"/>
</dbReference>
<evidence type="ECO:0000259" key="7">
    <source>
        <dbReference type="Pfam" id="PF04130"/>
    </source>
</evidence>
<dbReference type="Pfam" id="PF17681">
    <property type="entry name" value="GCP_N_terminal"/>
    <property type="match status" value="1"/>
</dbReference>
<dbReference type="InterPro" id="IPR041470">
    <property type="entry name" value="GCP_N"/>
</dbReference>
<comment type="caution">
    <text evidence="10">The sequence shown here is derived from an EMBL/GenBank/DDBJ whole genome shotgun (WGS) entry which is preliminary data.</text>
</comment>
<dbReference type="OrthoDB" id="66546at2759"/>
<name>A0A8H6PB71_9EURO</name>
<evidence type="ECO:0000256" key="5">
    <source>
        <dbReference type="RuleBase" id="RU363050"/>
    </source>
</evidence>
<evidence type="ECO:0000313" key="11">
    <source>
        <dbReference type="Proteomes" id="UP000630445"/>
    </source>
</evidence>
<dbReference type="AlphaFoldDB" id="A0A8H6PB71"/>
<evidence type="ECO:0000313" key="10">
    <source>
        <dbReference type="EMBL" id="KAF7125164.1"/>
    </source>
</evidence>
<dbReference type="GO" id="GO:0000922">
    <property type="term" value="C:spindle pole"/>
    <property type="evidence" value="ECO:0007669"/>
    <property type="project" value="InterPro"/>
</dbReference>
<keyword evidence="2 5" id="KW-0963">Cytoplasm</keyword>
<evidence type="ECO:0000256" key="3">
    <source>
        <dbReference type="ARBA" id="ARBA00022701"/>
    </source>
</evidence>
<feature type="domain" description="Gamma tubulin complex component protein N-terminal" evidence="9">
    <location>
        <begin position="236"/>
        <end position="532"/>
    </location>
</feature>
<keyword evidence="3 5" id="KW-0493">Microtubule</keyword>
<dbReference type="GO" id="GO:0043015">
    <property type="term" value="F:gamma-tubulin binding"/>
    <property type="evidence" value="ECO:0007669"/>
    <property type="project" value="InterPro"/>
</dbReference>
<dbReference type="PANTHER" id="PTHR19302">
    <property type="entry name" value="GAMMA TUBULIN COMPLEX PROTEIN"/>
    <property type="match status" value="1"/>
</dbReference>
<dbReference type="GO" id="GO:0000278">
    <property type="term" value="P:mitotic cell cycle"/>
    <property type="evidence" value="ECO:0007669"/>
    <property type="project" value="TreeGrafter"/>
</dbReference>
<protein>
    <recommendedName>
        <fullName evidence="5">Spindle pole body component</fullName>
    </recommendedName>
</protein>
<comment type="similarity">
    <text evidence="1 5">Belongs to the TUBGCP family.</text>
</comment>
<feature type="compositionally biased region" description="Acidic residues" evidence="6">
    <location>
        <begin position="821"/>
        <end position="840"/>
    </location>
</feature>
<evidence type="ECO:0000259" key="9">
    <source>
        <dbReference type="Pfam" id="PF17681"/>
    </source>
</evidence>
<dbReference type="Pfam" id="PF04130">
    <property type="entry name" value="GCP_C_terminal"/>
    <property type="match status" value="1"/>
</dbReference>
<dbReference type="CDD" id="cd22572">
    <property type="entry name" value="GCP5_NTD"/>
    <property type="match status" value="1"/>
</dbReference>
<dbReference type="Pfam" id="PF14609">
    <property type="entry name" value="GCP5-Mod21_N"/>
    <property type="match status" value="1"/>
</dbReference>
<keyword evidence="4 5" id="KW-0206">Cytoskeleton</keyword>
<organism evidence="10 11">
    <name type="scientific">Aspergillus hiratsukae</name>
    <dbReference type="NCBI Taxonomy" id="1194566"/>
    <lineage>
        <taxon>Eukaryota</taxon>
        <taxon>Fungi</taxon>
        <taxon>Dikarya</taxon>
        <taxon>Ascomycota</taxon>
        <taxon>Pezizomycotina</taxon>
        <taxon>Eurotiomycetes</taxon>
        <taxon>Eurotiomycetidae</taxon>
        <taxon>Eurotiales</taxon>
        <taxon>Aspergillaceae</taxon>
        <taxon>Aspergillus</taxon>
        <taxon>Aspergillus subgen. Fumigati</taxon>
    </lineage>
</organism>
<dbReference type="GO" id="GO:0000930">
    <property type="term" value="C:gamma-tubulin complex"/>
    <property type="evidence" value="ECO:0007669"/>
    <property type="project" value="TreeGrafter"/>
</dbReference>
<dbReference type="Gene3D" id="1.20.120.1900">
    <property type="entry name" value="Gamma-tubulin complex, C-terminal domain"/>
    <property type="match status" value="1"/>
</dbReference>
<evidence type="ECO:0000256" key="4">
    <source>
        <dbReference type="ARBA" id="ARBA00023212"/>
    </source>
</evidence>
<proteinExistence type="inferred from homology"/>
<dbReference type="Proteomes" id="UP000630445">
    <property type="component" value="Unassembled WGS sequence"/>
</dbReference>
<dbReference type="GO" id="GO:0031122">
    <property type="term" value="P:cytoplasmic microtubule organization"/>
    <property type="evidence" value="ECO:0007669"/>
    <property type="project" value="TreeGrafter"/>
</dbReference>
<dbReference type="GO" id="GO:0051225">
    <property type="term" value="P:spindle assembly"/>
    <property type="evidence" value="ECO:0007669"/>
    <property type="project" value="TreeGrafter"/>
</dbReference>
<feature type="domain" description="Gamma tubulin complex component C-terminal" evidence="7">
    <location>
        <begin position="600"/>
        <end position="878"/>
    </location>
</feature>
<dbReference type="EMBL" id="JACBAD010001994">
    <property type="protein sequence ID" value="KAF7125164.1"/>
    <property type="molecule type" value="Genomic_DNA"/>
</dbReference>
<reference evidence="10" key="1">
    <citation type="submission" date="2020-06" db="EMBL/GenBank/DDBJ databases">
        <title>Draft genome sequences of strains closely related to Aspergillus parafelis and Aspergillus hiratsukae.</title>
        <authorList>
            <person name="Dos Santos R.A.C."/>
            <person name="Rivero-Menendez O."/>
            <person name="Steenwyk J.L."/>
            <person name="Mead M.E."/>
            <person name="Goldman G.H."/>
            <person name="Alastruey-Izquierdo A."/>
            <person name="Rokas A."/>
        </authorList>
    </citation>
    <scope>NUCLEOTIDE SEQUENCE</scope>
    <source>
        <strain evidence="10">CNM-CM5793</strain>
    </source>
</reference>
<dbReference type="GO" id="GO:0051321">
    <property type="term" value="P:meiotic cell cycle"/>
    <property type="evidence" value="ECO:0007669"/>
    <property type="project" value="TreeGrafter"/>
</dbReference>
<dbReference type="GO" id="GO:0005874">
    <property type="term" value="C:microtubule"/>
    <property type="evidence" value="ECO:0007669"/>
    <property type="project" value="UniProtKB-KW"/>
</dbReference>
<evidence type="ECO:0000256" key="2">
    <source>
        <dbReference type="ARBA" id="ARBA00022490"/>
    </source>
</evidence>
<evidence type="ECO:0000256" key="6">
    <source>
        <dbReference type="SAM" id="MobiDB-lite"/>
    </source>
</evidence>
<dbReference type="InterPro" id="IPR007259">
    <property type="entry name" value="GCP"/>
</dbReference>
<dbReference type="GO" id="GO:0005816">
    <property type="term" value="C:spindle pole body"/>
    <property type="evidence" value="ECO:0007669"/>
    <property type="project" value="UniProtKB-ARBA"/>
</dbReference>
<dbReference type="PANTHER" id="PTHR19302:SF33">
    <property type="entry name" value="GAMMA-TUBULIN COMPLEX COMPONENT 5"/>
    <property type="match status" value="1"/>
</dbReference>
<dbReference type="InterPro" id="IPR059169">
    <property type="entry name" value="GCP5_N_ext"/>
</dbReference>
<gene>
    <name evidence="10" type="ORF">CNMCM5793_001273</name>
</gene>
<feature type="region of interest" description="Disordered" evidence="6">
    <location>
        <begin position="791"/>
        <end position="844"/>
    </location>
</feature>
<sequence length="903" mass="102890">MALPEEIGPLTDELIVAITKIDPTNTSRLKDLKHRVEDTFKSASHGRTDQFAVSKQLEGLQEKFQVLNKDDLADALRSRLTELDQHHSSWFPEILSFLLQLSDRPAVFSRVDRLPKPKVDEDAKQLSWTELDASGSAYCDEDIWECVNYGADSSSEEDDDLVSSGRSDASIPQTLPSSPIASEEDYEIPDEVFSPGMDMVLVDSVKEAQFWRPKKHAKSNQVENFSCRVVTELQIVRETLFMLQGLPTSLFWRLDDSVEVDRRYTLTHASTEALSSLLRSFSMIGAKIDVIRRFTKITQVVPYMQTFHRCVEDCLDYFDAFLSQVQTQCISQGATFSVSLLQLAEDVRNASAMLVLLADLVSSLKNNTPDDGIRCLDLLYDVVCMKQATGDDGEFRFLTSLFFACLETYIRPIRRWMEEGRLDSREGISFIIDKRGDKDLRTLWREWYTMDDAFGLPRFLKPVAQKIFTAGKSMVFLQHLNALEKLESPKTTTLSLERIYGGDSSSLLCLPFAAICESAIDKLVEANHASASELLRKELDQQCGLWKSLQALEHIYLCKDLSVSAIIDNKVFDLMDRGRGAWSDRYLLTELAQSAFSSMSFIDHSRIIVRSHQDPEGRSRSVKALRTISFDYILPWPIANIITKDSIQRYQRISTFLMQIRRAKHLIVKQRLKYTDETDEFSQDRSSNALSYSLRHHMLWFLNTLYSHITDFVISAATESLRKSLSAAKDVNDMIATHRAYMSSLEDQCLLSSNLSPLRQATVSLLDLCVYFADIQATRYGDKLFDQTKTPTKYAKSSQSRNGLSKRKHQDTYNDQPIHSDDDDDDDDDDDTQNESDEDVGNTTGISFYEAPYAHRLRDIRGHFDQLIAFLTAGLKGVGRVDGQISWEILAEKLEWRKRRLAV</sequence>
<feature type="compositionally biased region" description="Polar residues" evidence="6">
    <location>
        <begin position="791"/>
        <end position="803"/>
    </location>
</feature>
<comment type="subcellular location">
    <subcellularLocation>
        <location evidence="5">Cytoplasm</location>
        <location evidence="5">Cytoskeleton</location>
        <location evidence="5">Microtubule organizing center</location>
    </subcellularLocation>
</comment>
<dbReference type="FunFam" id="1.20.120.1900:FF:000016">
    <property type="entry name" value="Spindle pole body component"/>
    <property type="match status" value="1"/>
</dbReference>
<accession>A0A8H6PB71</accession>
<dbReference type="GO" id="GO:0007020">
    <property type="term" value="P:microtubule nucleation"/>
    <property type="evidence" value="ECO:0007669"/>
    <property type="project" value="InterPro"/>
</dbReference>
<evidence type="ECO:0000256" key="1">
    <source>
        <dbReference type="ARBA" id="ARBA00010337"/>
    </source>
</evidence>
<feature type="compositionally biased region" description="Polar residues" evidence="6">
    <location>
        <begin position="165"/>
        <end position="180"/>
    </location>
</feature>
<feature type="region of interest" description="Disordered" evidence="6">
    <location>
        <begin position="155"/>
        <end position="181"/>
    </location>
</feature>